<keyword evidence="3" id="KW-1185">Reference proteome</keyword>
<feature type="compositionally biased region" description="Low complexity" evidence="1">
    <location>
        <begin position="1"/>
        <end position="37"/>
    </location>
</feature>
<protein>
    <submittedName>
        <fullName evidence="2">Uncharacterized protein</fullName>
    </submittedName>
</protein>
<gene>
    <name evidence="2" type="ORF">SPRG_13029</name>
</gene>
<feature type="region of interest" description="Disordered" evidence="1">
    <location>
        <begin position="1"/>
        <end position="52"/>
    </location>
</feature>
<proteinExistence type="predicted"/>
<accession>A0A067C596</accession>
<name>A0A067C596_SAPPC</name>
<organism evidence="2 3">
    <name type="scientific">Saprolegnia parasitica (strain CBS 223.65)</name>
    <dbReference type="NCBI Taxonomy" id="695850"/>
    <lineage>
        <taxon>Eukaryota</taxon>
        <taxon>Sar</taxon>
        <taxon>Stramenopiles</taxon>
        <taxon>Oomycota</taxon>
        <taxon>Saprolegniomycetes</taxon>
        <taxon>Saprolegniales</taxon>
        <taxon>Saprolegniaceae</taxon>
        <taxon>Saprolegnia</taxon>
    </lineage>
</organism>
<sequence>MQSPASVASPRSSSWAHLSSPASSSSDAPSSVVSEDSCAGGHWTHGPPTLDPTYYCLEPPPNARTRYDTLLAQMEAMCALKAAGASRESLLHAAHAMLASTPALRRAAARLRQGEQQ</sequence>
<dbReference type="AlphaFoldDB" id="A0A067C596"/>
<dbReference type="Proteomes" id="UP000030745">
    <property type="component" value="Unassembled WGS sequence"/>
</dbReference>
<evidence type="ECO:0000313" key="2">
    <source>
        <dbReference type="EMBL" id="KDO21691.1"/>
    </source>
</evidence>
<dbReference type="OrthoDB" id="10471584at2759"/>
<dbReference type="VEuPathDB" id="FungiDB:SPRG_13029"/>
<dbReference type="EMBL" id="KK583282">
    <property type="protein sequence ID" value="KDO21691.1"/>
    <property type="molecule type" value="Genomic_DNA"/>
</dbReference>
<reference evidence="2 3" key="1">
    <citation type="journal article" date="2013" name="PLoS Genet.">
        <title>Distinctive expansion of potential virulence genes in the genome of the oomycete fish pathogen Saprolegnia parasitica.</title>
        <authorList>
            <person name="Jiang R.H."/>
            <person name="de Bruijn I."/>
            <person name="Haas B.J."/>
            <person name="Belmonte R."/>
            <person name="Lobach L."/>
            <person name="Christie J."/>
            <person name="van den Ackerveken G."/>
            <person name="Bottin A."/>
            <person name="Bulone V."/>
            <person name="Diaz-Moreno S.M."/>
            <person name="Dumas B."/>
            <person name="Fan L."/>
            <person name="Gaulin E."/>
            <person name="Govers F."/>
            <person name="Grenville-Briggs L.J."/>
            <person name="Horner N.R."/>
            <person name="Levin J.Z."/>
            <person name="Mammella M."/>
            <person name="Meijer H.J."/>
            <person name="Morris P."/>
            <person name="Nusbaum C."/>
            <person name="Oome S."/>
            <person name="Phillips A.J."/>
            <person name="van Rooyen D."/>
            <person name="Rzeszutek E."/>
            <person name="Saraiva M."/>
            <person name="Secombes C.J."/>
            <person name="Seidl M.F."/>
            <person name="Snel B."/>
            <person name="Stassen J.H."/>
            <person name="Sykes S."/>
            <person name="Tripathy S."/>
            <person name="van den Berg H."/>
            <person name="Vega-Arreguin J.C."/>
            <person name="Wawra S."/>
            <person name="Young S.K."/>
            <person name="Zeng Q."/>
            <person name="Dieguez-Uribeondo J."/>
            <person name="Russ C."/>
            <person name="Tyler B.M."/>
            <person name="van West P."/>
        </authorList>
    </citation>
    <scope>NUCLEOTIDE SEQUENCE [LARGE SCALE GENOMIC DNA]</scope>
    <source>
        <strain evidence="2 3">CBS 223.65</strain>
    </source>
</reference>
<dbReference type="OMA" id="PNARTRY"/>
<dbReference type="RefSeq" id="XP_012207613.1">
    <property type="nucleotide sequence ID" value="XM_012352223.1"/>
</dbReference>
<evidence type="ECO:0000313" key="3">
    <source>
        <dbReference type="Proteomes" id="UP000030745"/>
    </source>
</evidence>
<evidence type="ECO:0000256" key="1">
    <source>
        <dbReference type="SAM" id="MobiDB-lite"/>
    </source>
</evidence>
<dbReference type="GeneID" id="24134938"/>
<dbReference type="KEGG" id="spar:SPRG_13029"/>